<name>A0AA41QT43_9HYPH</name>
<dbReference type="AlphaFoldDB" id="A0AA41QT43"/>
<keyword evidence="2" id="KW-1185">Reference proteome</keyword>
<sequence>MLAETLIYATSYFATPEPFRPHIYEAVGLWARGRRQAQAWLPHTRKTASHIERMIAKLPQRRTVVVLGSGPLFDVPVEFLARHFDRVVLVDRAHIAPARRRTRVHANIRHDWRDLSAATMADPLGFLAGMPELDWVISINLVSQLAAGAPFGSERKVVDAHLDDLTRLSCAVSLVTDVSYRTLDRGGSEREQFDLLYGRRLPQPERSWEWEVAPLGEESRATRRVHKVAFYPDWKQAAA</sequence>
<organism evidence="1 2">
    <name type="scientific">Paradevosia shaoguanensis</name>
    <dbReference type="NCBI Taxonomy" id="1335043"/>
    <lineage>
        <taxon>Bacteria</taxon>
        <taxon>Pseudomonadati</taxon>
        <taxon>Pseudomonadota</taxon>
        <taxon>Alphaproteobacteria</taxon>
        <taxon>Hyphomicrobiales</taxon>
        <taxon>Devosiaceae</taxon>
        <taxon>Paradevosia</taxon>
    </lineage>
</organism>
<proteinExistence type="predicted"/>
<dbReference type="RefSeq" id="WP_281737362.1">
    <property type="nucleotide sequence ID" value="NZ_JAKETQ010000005.1"/>
</dbReference>
<dbReference type="Proteomes" id="UP001156140">
    <property type="component" value="Unassembled WGS sequence"/>
</dbReference>
<comment type="caution">
    <text evidence="1">The sequence shown here is derived from an EMBL/GenBank/DDBJ whole genome shotgun (WGS) entry which is preliminary data.</text>
</comment>
<dbReference type="EMBL" id="JALAZD010000005">
    <property type="protein sequence ID" value="MCI0129504.1"/>
    <property type="molecule type" value="Genomic_DNA"/>
</dbReference>
<evidence type="ECO:0000313" key="2">
    <source>
        <dbReference type="Proteomes" id="UP001156140"/>
    </source>
</evidence>
<gene>
    <name evidence="1" type="ORF">ML536_21935</name>
</gene>
<evidence type="ECO:0000313" key="1">
    <source>
        <dbReference type="EMBL" id="MCI0129504.1"/>
    </source>
</evidence>
<accession>A0AA41QT43</accession>
<protein>
    <submittedName>
        <fullName evidence="1">Uncharacterized protein</fullName>
    </submittedName>
</protein>
<reference evidence="1" key="1">
    <citation type="submission" date="2022-03" db="EMBL/GenBank/DDBJ databases">
        <title>The complete genome sequence of a Methyloterrigena soli.</title>
        <authorList>
            <person name="Zi Z."/>
        </authorList>
    </citation>
    <scope>NUCLEOTIDE SEQUENCE</scope>
    <source>
        <strain evidence="1">M48</strain>
    </source>
</reference>